<evidence type="ECO:0000313" key="4">
    <source>
        <dbReference type="Proteomes" id="UP000271974"/>
    </source>
</evidence>
<proteinExistence type="predicted"/>
<feature type="region of interest" description="Disordered" evidence="1">
    <location>
        <begin position="45"/>
        <end position="96"/>
    </location>
</feature>
<dbReference type="EMBL" id="RQTK01002301">
    <property type="protein sequence ID" value="RUS68573.1"/>
    <property type="molecule type" value="Genomic_DNA"/>
</dbReference>
<dbReference type="AlphaFoldDB" id="A0A3S1BJA5"/>
<keyword evidence="4" id="KW-1185">Reference proteome</keyword>
<evidence type="ECO:0000313" key="3">
    <source>
        <dbReference type="EMBL" id="RUS68573.1"/>
    </source>
</evidence>
<evidence type="ECO:0000256" key="1">
    <source>
        <dbReference type="SAM" id="MobiDB-lite"/>
    </source>
</evidence>
<feature type="non-terminal residue" evidence="3">
    <location>
        <position position="1"/>
    </location>
</feature>
<protein>
    <submittedName>
        <fullName evidence="3">Uncharacterized protein</fullName>
    </submittedName>
</protein>
<comment type="caution">
    <text evidence="3">The sequence shown here is derived from an EMBL/GenBank/DDBJ whole genome shotgun (WGS) entry which is preliminary data.</text>
</comment>
<evidence type="ECO:0000256" key="2">
    <source>
        <dbReference type="SAM" id="Phobius"/>
    </source>
</evidence>
<name>A0A3S1BJA5_ELYCH</name>
<feature type="compositionally biased region" description="Basic and acidic residues" evidence="1">
    <location>
        <begin position="45"/>
        <end position="66"/>
    </location>
</feature>
<keyword evidence="2" id="KW-0472">Membrane</keyword>
<accession>A0A3S1BJA5</accession>
<feature type="transmembrane region" description="Helical" evidence="2">
    <location>
        <begin position="19"/>
        <end position="41"/>
    </location>
</feature>
<organism evidence="3 4">
    <name type="scientific">Elysia chlorotica</name>
    <name type="common">Eastern emerald elysia</name>
    <name type="synonym">Sea slug</name>
    <dbReference type="NCBI Taxonomy" id="188477"/>
    <lineage>
        <taxon>Eukaryota</taxon>
        <taxon>Metazoa</taxon>
        <taxon>Spiralia</taxon>
        <taxon>Lophotrochozoa</taxon>
        <taxon>Mollusca</taxon>
        <taxon>Gastropoda</taxon>
        <taxon>Heterobranchia</taxon>
        <taxon>Euthyneura</taxon>
        <taxon>Panpulmonata</taxon>
        <taxon>Sacoglossa</taxon>
        <taxon>Placobranchoidea</taxon>
        <taxon>Plakobranchidae</taxon>
        <taxon>Elysia</taxon>
    </lineage>
</organism>
<gene>
    <name evidence="3" type="ORF">EGW08_023665</name>
</gene>
<reference evidence="3 4" key="1">
    <citation type="submission" date="2019-01" db="EMBL/GenBank/DDBJ databases">
        <title>A draft genome assembly of the solar-powered sea slug Elysia chlorotica.</title>
        <authorList>
            <person name="Cai H."/>
            <person name="Li Q."/>
            <person name="Fang X."/>
            <person name="Li J."/>
            <person name="Curtis N.E."/>
            <person name="Altenburger A."/>
            <person name="Shibata T."/>
            <person name="Feng M."/>
            <person name="Maeda T."/>
            <person name="Schwartz J.A."/>
            <person name="Shigenobu S."/>
            <person name="Lundholm N."/>
            <person name="Nishiyama T."/>
            <person name="Yang H."/>
            <person name="Hasebe M."/>
            <person name="Li S."/>
            <person name="Pierce S.K."/>
            <person name="Wang J."/>
        </authorList>
    </citation>
    <scope>NUCLEOTIDE SEQUENCE [LARGE SCALE GENOMIC DNA]</scope>
    <source>
        <strain evidence="3">EC2010</strain>
        <tissue evidence="3">Whole organism of an adult</tissue>
    </source>
</reference>
<keyword evidence="2" id="KW-0812">Transmembrane</keyword>
<dbReference type="Proteomes" id="UP000271974">
    <property type="component" value="Unassembled WGS sequence"/>
</dbReference>
<sequence>VSESQSVIAHVEQHTWIKIIPLASFCVLGVLFTLLICYVHIKKSNSEDNGDRTKSHTSRQKSEVHNAKHRKNINPSGDKLPDSHEDLSMESSKSSSNYHYIFCPDDEQTSKDIDGVRLTEHILYSQIDTADSLMFVNN</sequence>
<keyword evidence="2" id="KW-1133">Transmembrane helix</keyword>